<dbReference type="Gene3D" id="3.40.605.10">
    <property type="entry name" value="Aldehyde Dehydrogenase, Chain A, domain 1"/>
    <property type="match status" value="1"/>
</dbReference>
<proteinExistence type="inferred from homology"/>
<evidence type="ECO:0000256" key="4">
    <source>
        <dbReference type="ARBA" id="ARBA00024226"/>
    </source>
</evidence>
<comment type="similarity">
    <text evidence="1 6">Belongs to the aldehyde dehydrogenase family.</text>
</comment>
<dbReference type="PANTHER" id="PTHR43720">
    <property type="entry name" value="2-AMINOMUCONIC SEMIALDEHYDE DEHYDROGENASE"/>
    <property type="match status" value="1"/>
</dbReference>
<dbReference type="FunFam" id="3.40.605.10:FF:000026">
    <property type="entry name" value="Aldehyde dehydrogenase, putative"/>
    <property type="match status" value="1"/>
</dbReference>
<evidence type="ECO:0000256" key="2">
    <source>
        <dbReference type="ARBA" id="ARBA00023002"/>
    </source>
</evidence>
<dbReference type="InterPro" id="IPR016163">
    <property type="entry name" value="Ald_DH_C"/>
</dbReference>
<dbReference type="GO" id="GO:0004029">
    <property type="term" value="F:aldehyde dehydrogenase (NAD+) activity"/>
    <property type="evidence" value="ECO:0007669"/>
    <property type="project" value="UniProtKB-EC"/>
</dbReference>
<dbReference type="PROSITE" id="PS00687">
    <property type="entry name" value="ALDEHYDE_DEHYDR_GLU"/>
    <property type="match status" value="1"/>
</dbReference>
<sequence length="503" mass="54858">MSSDLFVELTAPNGRKYTQPIGLFINNEFVKSKSGKKLTTINPTDETDITSVYAADADDVDIAVEAARKALKSPEWRDLDTTDRGNLMLKLATLIEQHAETLATIDAWDNGKPYSVALEVDVLLATAGTIRYYAGYADKLHGQVIETNPKKLSYTIREPVGVCGQIIPWNYPLAMAAWKLGPALACGNTVVLKAAEQTPLSILYLGQLIKEAGFPPGVVNFLNGYGRDCGAPIATHPKIDKIAFTGSTATGREIMKMAAINMKNITLETGGKSPMLIFDDADLEQAVKWAHFGIMSNMGQICSATSRVLVHESVYEKFIPLFTDYLKKTSTVGNPFDDSTFQGPQVTKAQYERVLGYIESGKSEGATLVTGGSPYKNANGKGFFVEPTVFSNVKDHMKIYREEIFGPFLVISSFKTEEEAIERANDTTYGLGSAVFTQDLSRAHRVARQIEAGMVWINSSNDEDFRIPFGGVKQSGIGRELGEAGLAAYTNAKSIHVNLGMKL</sequence>
<feature type="active site" evidence="5">
    <location>
        <position position="268"/>
    </location>
</feature>
<evidence type="ECO:0000313" key="9">
    <source>
        <dbReference type="Proteomes" id="UP000076632"/>
    </source>
</evidence>
<gene>
    <name evidence="8" type="ORF">L228DRAFT_207195</name>
</gene>
<evidence type="ECO:0000256" key="6">
    <source>
        <dbReference type="RuleBase" id="RU003345"/>
    </source>
</evidence>
<name>A0A165JGI7_XYLHT</name>
<evidence type="ECO:0000256" key="3">
    <source>
        <dbReference type="ARBA" id="ARBA00023027"/>
    </source>
</evidence>
<dbReference type="InterPro" id="IPR016162">
    <property type="entry name" value="Ald_DH_N"/>
</dbReference>
<dbReference type="InterPro" id="IPR015590">
    <property type="entry name" value="Aldehyde_DH_dom"/>
</dbReference>
<protein>
    <recommendedName>
        <fullName evidence="4">aldehyde dehydrogenase (NAD(+))</fullName>
        <ecNumber evidence="4">1.2.1.3</ecNumber>
    </recommendedName>
</protein>
<keyword evidence="9" id="KW-1185">Reference proteome</keyword>
<dbReference type="InParanoid" id="A0A165JGI7"/>
<reference evidence="8 9" key="1">
    <citation type="journal article" date="2016" name="Fungal Biol.">
        <title>The genome of Xylona heveae provides a window into fungal endophytism.</title>
        <authorList>
            <person name="Gazis R."/>
            <person name="Kuo A."/>
            <person name="Riley R."/>
            <person name="LaButti K."/>
            <person name="Lipzen A."/>
            <person name="Lin J."/>
            <person name="Amirebrahimi M."/>
            <person name="Hesse C.N."/>
            <person name="Spatafora J.W."/>
            <person name="Henrissat B."/>
            <person name="Hainaut M."/>
            <person name="Grigoriev I.V."/>
            <person name="Hibbett D.S."/>
        </authorList>
    </citation>
    <scope>NUCLEOTIDE SEQUENCE [LARGE SCALE GENOMIC DNA]</scope>
    <source>
        <strain evidence="8 9">TC161</strain>
    </source>
</reference>
<accession>A0A165JGI7</accession>
<dbReference type="FunFam" id="3.40.605.10:FF:000050">
    <property type="entry name" value="Aldehyde dehydrogenase, mitochondrial"/>
    <property type="match status" value="1"/>
</dbReference>
<keyword evidence="3" id="KW-0520">NAD</keyword>
<dbReference type="OrthoDB" id="310895at2759"/>
<dbReference type="SUPFAM" id="SSF53720">
    <property type="entry name" value="ALDH-like"/>
    <property type="match status" value="1"/>
</dbReference>
<dbReference type="GeneID" id="28894849"/>
<dbReference type="PANTHER" id="PTHR43720:SF2">
    <property type="entry name" value="2-AMINOMUCONIC SEMIALDEHYDE DEHYDROGENASE"/>
    <property type="match status" value="1"/>
</dbReference>
<evidence type="ECO:0000256" key="5">
    <source>
        <dbReference type="PROSITE-ProRule" id="PRU10007"/>
    </source>
</evidence>
<dbReference type="EMBL" id="KV407454">
    <property type="protein sequence ID" value="KZF26207.1"/>
    <property type="molecule type" value="Genomic_DNA"/>
</dbReference>
<dbReference type="GO" id="GO:0046394">
    <property type="term" value="P:carboxylic acid biosynthetic process"/>
    <property type="evidence" value="ECO:0007669"/>
    <property type="project" value="UniProtKB-ARBA"/>
</dbReference>
<dbReference type="InterPro" id="IPR016161">
    <property type="entry name" value="Ald_DH/histidinol_DH"/>
</dbReference>
<dbReference type="Pfam" id="PF00171">
    <property type="entry name" value="Aldedh"/>
    <property type="match status" value="1"/>
</dbReference>
<dbReference type="STRING" id="1328760.A0A165JGI7"/>
<evidence type="ECO:0000259" key="7">
    <source>
        <dbReference type="Pfam" id="PF00171"/>
    </source>
</evidence>
<keyword evidence="2 6" id="KW-0560">Oxidoreductase</keyword>
<dbReference type="GO" id="GO:0006598">
    <property type="term" value="P:polyamine catabolic process"/>
    <property type="evidence" value="ECO:0007669"/>
    <property type="project" value="TreeGrafter"/>
</dbReference>
<feature type="domain" description="Aldehyde dehydrogenase" evidence="7">
    <location>
        <begin position="29"/>
        <end position="495"/>
    </location>
</feature>
<organism evidence="8 9">
    <name type="scientific">Xylona heveae (strain CBS 132557 / TC161)</name>
    <dbReference type="NCBI Taxonomy" id="1328760"/>
    <lineage>
        <taxon>Eukaryota</taxon>
        <taxon>Fungi</taxon>
        <taxon>Dikarya</taxon>
        <taxon>Ascomycota</taxon>
        <taxon>Pezizomycotina</taxon>
        <taxon>Xylonomycetes</taxon>
        <taxon>Xylonales</taxon>
        <taxon>Xylonaceae</taxon>
        <taxon>Xylona</taxon>
    </lineage>
</organism>
<dbReference type="InterPro" id="IPR029510">
    <property type="entry name" value="Ald_DH_CS_GLU"/>
</dbReference>
<dbReference type="Proteomes" id="UP000076632">
    <property type="component" value="Unassembled WGS sequence"/>
</dbReference>
<dbReference type="RefSeq" id="XP_018191762.1">
    <property type="nucleotide sequence ID" value="XM_018329712.1"/>
</dbReference>
<evidence type="ECO:0000313" key="8">
    <source>
        <dbReference type="EMBL" id="KZF26207.1"/>
    </source>
</evidence>
<dbReference type="Gene3D" id="3.40.309.10">
    <property type="entry name" value="Aldehyde Dehydrogenase, Chain A, domain 2"/>
    <property type="match status" value="1"/>
</dbReference>
<evidence type="ECO:0000256" key="1">
    <source>
        <dbReference type="ARBA" id="ARBA00009986"/>
    </source>
</evidence>
<dbReference type="FunFam" id="3.40.309.10:FF:000012">
    <property type="entry name" value="Betaine aldehyde dehydrogenase"/>
    <property type="match status" value="1"/>
</dbReference>
<dbReference type="AlphaFoldDB" id="A0A165JGI7"/>
<dbReference type="EC" id="1.2.1.3" evidence="4"/>
<dbReference type="OMA" id="GTYAINW"/>